<feature type="transmembrane region" description="Helical" evidence="1">
    <location>
        <begin position="254"/>
        <end position="274"/>
    </location>
</feature>
<reference evidence="3" key="1">
    <citation type="journal article" date="2019" name="Int. J. Syst. Evol. Microbiol.">
        <title>The Global Catalogue of Microorganisms (GCM) 10K type strain sequencing project: providing services to taxonomists for standard genome sequencing and annotation.</title>
        <authorList>
            <consortium name="The Broad Institute Genomics Platform"/>
            <consortium name="The Broad Institute Genome Sequencing Center for Infectious Disease"/>
            <person name="Wu L."/>
            <person name="Ma J."/>
        </authorList>
    </citation>
    <scope>NUCLEOTIDE SEQUENCE [LARGE SCALE GENOMIC DNA]</scope>
    <source>
        <strain evidence="3">KCTC 33576</strain>
    </source>
</reference>
<sequence length="328" mass="36667">MDFDAFSQAHQHQWTRLAQLTKQRRLTGAEADELISLYNSTATHLSMLRSTTPDPARIQELSVLLAQARSKIVGARSSTFLSLKKFFVVDLPAAMYRSRWWTHGVTLVCVLIAIAFGVWVATTPEGLRSMGSEEQRLDYVNYQFAEYYAPGFDFATRVFTNNGWIALQLIAFGITGIWPVYVLLMNAVSVGQIAGMMTYYGEAEQFYTLILPHGFLELTAVFMAGGVGLKLFWVLVKPGRRPRAVALAEEGRSLVMVGIGMVLALLLSGVVEGWVTGSNLLWWVKILIGAFVLALFWAYVYILGGRAYRDGYIGDQDEELRGYQQVYA</sequence>
<keyword evidence="3" id="KW-1185">Reference proteome</keyword>
<dbReference type="InterPro" id="IPR002798">
    <property type="entry name" value="SpoIIM-like"/>
</dbReference>
<feature type="transmembrane region" description="Helical" evidence="1">
    <location>
        <begin position="100"/>
        <end position="121"/>
    </location>
</feature>
<dbReference type="Pfam" id="PF01944">
    <property type="entry name" value="SpoIIM"/>
    <property type="match status" value="1"/>
</dbReference>
<keyword evidence="1" id="KW-0812">Transmembrane</keyword>
<dbReference type="EMBL" id="JBHUOP010000002">
    <property type="protein sequence ID" value="MFD2839832.1"/>
    <property type="molecule type" value="Genomic_DNA"/>
</dbReference>
<dbReference type="PANTHER" id="PTHR35337">
    <property type="entry name" value="SLR1478 PROTEIN"/>
    <property type="match status" value="1"/>
</dbReference>
<dbReference type="PANTHER" id="PTHR35337:SF1">
    <property type="entry name" value="SLR1478 PROTEIN"/>
    <property type="match status" value="1"/>
</dbReference>
<keyword evidence="1" id="KW-1133">Transmembrane helix</keyword>
<proteinExistence type="predicted"/>
<evidence type="ECO:0000313" key="3">
    <source>
        <dbReference type="Proteomes" id="UP001597391"/>
    </source>
</evidence>
<accession>A0ABW5XDW9</accession>
<feature type="transmembrane region" description="Helical" evidence="1">
    <location>
        <begin position="164"/>
        <end position="190"/>
    </location>
</feature>
<feature type="transmembrane region" description="Helical" evidence="1">
    <location>
        <begin position="210"/>
        <end position="233"/>
    </location>
</feature>
<gene>
    <name evidence="2" type="ORF">ACFSYH_04520</name>
</gene>
<dbReference type="Proteomes" id="UP001597391">
    <property type="component" value="Unassembled WGS sequence"/>
</dbReference>
<dbReference type="RefSeq" id="WP_377465399.1">
    <property type="nucleotide sequence ID" value="NZ_JBHUOP010000002.1"/>
</dbReference>
<keyword evidence="1" id="KW-0472">Membrane</keyword>
<comment type="caution">
    <text evidence="2">The sequence shown here is derived from an EMBL/GenBank/DDBJ whole genome shotgun (WGS) entry which is preliminary data.</text>
</comment>
<name>A0ABW5XDW9_9MICO</name>
<protein>
    <submittedName>
        <fullName evidence="2">Stage II sporulation protein M</fullName>
    </submittedName>
</protein>
<feature type="transmembrane region" description="Helical" evidence="1">
    <location>
        <begin position="280"/>
        <end position="302"/>
    </location>
</feature>
<organism evidence="2 3">
    <name type="scientific">Populibacterium corticicola</name>
    <dbReference type="NCBI Taxonomy" id="1812826"/>
    <lineage>
        <taxon>Bacteria</taxon>
        <taxon>Bacillati</taxon>
        <taxon>Actinomycetota</taxon>
        <taxon>Actinomycetes</taxon>
        <taxon>Micrococcales</taxon>
        <taxon>Jonesiaceae</taxon>
        <taxon>Populibacterium</taxon>
    </lineage>
</organism>
<evidence type="ECO:0000313" key="2">
    <source>
        <dbReference type="EMBL" id="MFD2839832.1"/>
    </source>
</evidence>
<evidence type="ECO:0000256" key="1">
    <source>
        <dbReference type="SAM" id="Phobius"/>
    </source>
</evidence>